<dbReference type="STRING" id="1303921.BSEPE_0697"/>
<evidence type="ECO:0000256" key="2">
    <source>
        <dbReference type="ARBA" id="ARBA00022676"/>
    </source>
</evidence>
<accession>A0A0P0US72</accession>
<feature type="domain" description="Glycosyl transferase family 25" evidence="4">
    <location>
        <begin position="7"/>
        <end position="190"/>
    </location>
</feature>
<dbReference type="CDD" id="cd06532">
    <property type="entry name" value="Glyco_transf_25"/>
    <property type="match status" value="1"/>
</dbReference>
<dbReference type="GO" id="GO:0016740">
    <property type="term" value="F:transferase activity"/>
    <property type="evidence" value="ECO:0007669"/>
    <property type="project" value="UniProtKB-KW"/>
</dbReference>
<dbReference type="InterPro" id="IPR050757">
    <property type="entry name" value="Collagen_mod_GT25"/>
</dbReference>
<evidence type="ECO:0000256" key="1">
    <source>
        <dbReference type="ARBA" id="ARBA00006721"/>
    </source>
</evidence>
<reference evidence="5 6" key="2">
    <citation type="journal article" date="2016" name="ISME J.">
        <title>Heterogeneous composition of key metabolic gene clusters in a vent mussel symbiont population.</title>
        <authorList>
            <person name="Ikuta T."/>
            <person name="Takaki Y."/>
            <person name="Nagai Y."/>
            <person name="Shimamura S."/>
            <person name="Tsuda M."/>
            <person name="Kawagucci S."/>
            <person name="Aoki Y."/>
            <person name="Inoue K."/>
            <person name="Teruya M."/>
            <person name="Satou K."/>
            <person name="Teruya K."/>
            <person name="Shimoji M."/>
            <person name="Tamotsu H."/>
            <person name="Hirano T."/>
            <person name="Maruyama T."/>
            <person name="Yoshida T."/>
        </authorList>
    </citation>
    <scope>NUCLEOTIDE SEQUENCE [LARGE SCALE GENOMIC DNA]</scope>
    <source>
        <strain evidence="5 6">Myojin Knoll</strain>
    </source>
</reference>
<keyword evidence="2" id="KW-0328">Glycosyltransferase</keyword>
<gene>
    <name evidence="5" type="primary">lPS</name>
    <name evidence="5" type="ORF">BSEPE_0697</name>
</gene>
<dbReference type="KEGG" id="ebh:BSEPE_0697"/>
<evidence type="ECO:0000256" key="3">
    <source>
        <dbReference type="ARBA" id="ARBA00022679"/>
    </source>
</evidence>
<name>A0A0P0US72_9GAMM</name>
<dbReference type="EMBL" id="AP013042">
    <property type="protein sequence ID" value="BAS67693.1"/>
    <property type="molecule type" value="Genomic_DNA"/>
</dbReference>
<dbReference type="PANTHER" id="PTHR10730:SF53">
    <property type="entry name" value="GLYCOSYLTRANSFERASE 25 FAMILY MEMBER"/>
    <property type="match status" value="1"/>
</dbReference>
<keyword evidence="3 5" id="KW-0808">Transferase</keyword>
<reference evidence="5 6" key="1">
    <citation type="journal article" date="2000" name="Mar. Ecol. Prog. Ser.">
        <title>Phylogenetic characterization of endosymbionts in three hydrothermal vent mussels: influence on host distributions.</title>
        <authorList>
            <person name="Fujiwara Y."/>
            <person name="Takai K."/>
            <person name="Uematsu K."/>
            <person name="Tsuchida S."/>
            <person name="Hunt J.C."/>
            <person name="Hashimoto J."/>
        </authorList>
    </citation>
    <scope>NUCLEOTIDE SEQUENCE [LARGE SCALE GENOMIC DNA]</scope>
    <source>
        <strain evidence="5 6">Myojin Knoll</strain>
    </source>
</reference>
<evidence type="ECO:0000313" key="6">
    <source>
        <dbReference type="Proteomes" id="UP000067399"/>
    </source>
</evidence>
<dbReference type="InterPro" id="IPR002654">
    <property type="entry name" value="Glyco_trans_25"/>
</dbReference>
<protein>
    <submittedName>
        <fullName evidence="5">Glycosyl transferase family 25</fullName>
    </submittedName>
</protein>
<evidence type="ECO:0000313" key="5">
    <source>
        <dbReference type="EMBL" id="BAS67693.1"/>
    </source>
</evidence>
<dbReference type="AlphaFoldDB" id="A0A0P0US72"/>
<dbReference type="RefSeq" id="WP_066044203.1">
    <property type="nucleotide sequence ID" value="NZ_AP013042.1"/>
</dbReference>
<dbReference type="Proteomes" id="UP000067399">
    <property type="component" value="Chromosome"/>
</dbReference>
<sequence length="280" mass="32682">MNNSIPPVFIVNLKKDIEKHTHMQALCQRFNLQAEFVDAVDGRQLKESEINSVFSQENAIQNINRELTKGEIGCALSHKNIYQKMIDNNIENALILEDDVDFDDTLLDLLSRIDDFPKDWELMLLGHFGCIRIDKATEYSFWYKKKLHKKYIIRRPSEEGHGTHGYLLNNKGAKKFINILSEIALPIDHYTGDDKCTNLYIIQQPVITLNKKLASNSNLQADREKMETRHKSNSQGRFKGKLLNLVKRYLILLKLKNKVDALRLDTKIFLAKIKFLRWYF</sequence>
<comment type="similarity">
    <text evidence="1">Belongs to the glycosyltransferase 25 family.</text>
</comment>
<keyword evidence="6" id="KW-1185">Reference proteome</keyword>
<organism evidence="5 6">
    <name type="scientific">endosymbiont of Bathymodiolus septemdierum str. Myojin knoll</name>
    <dbReference type="NCBI Taxonomy" id="1303921"/>
    <lineage>
        <taxon>Bacteria</taxon>
        <taxon>Pseudomonadati</taxon>
        <taxon>Pseudomonadota</taxon>
        <taxon>Gammaproteobacteria</taxon>
        <taxon>sulfur-oxidizing symbionts</taxon>
    </lineage>
</organism>
<proteinExistence type="inferred from homology"/>
<evidence type="ECO:0000259" key="4">
    <source>
        <dbReference type="Pfam" id="PF01755"/>
    </source>
</evidence>
<dbReference type="Pfam" id="PF01755">
    <property type="entry name" value="Glyco_transf_25"/>
    <property type="match status" value="1"/>
</dbReference>
<dbReference type="OrthoDB" id="9816113at2"/>
<dbReference type="PANTHER" id="PTHR10730">
    <property type="entry name" value="PROCOLLAGEN-LYSINE,2-OXOGLUTARATE 5-DIOXYGENASE/GLYCOSYLTRANSFERASE 25 FAMILY MEMBER"/>
    <property type="match status" value="1"/>
</dbReference>